<protein>
    <recommendedName>
        <fullName evidence="1">DUF4253 domain-containing protein</fullName>
    </recommendedName>
</protein>
<dbReference type="Proteomes" id="UP001519272">
    <property type="component" value="Unassembled WGS sequence"/>
</dbReference>
<sequence length="255" mass="29792">MPESLMKHLTYGNTAIIHQAQFTCPLPRVGNDQPLCIIPDDNISEMLEMYMEEGEHETLAQYVEHGIEQIESLNKLDVFRQIADSHFQFWDLPEEEKNVANLSFDEIYSIFRKGWDSDLVDEKIIDSDPVPEALKDQEWFSNRIEGDCISLQLPLSESYLSPLWVPMGGYNECPTPIVQTAIFREWFTQYGAVPILVTESSWVLQVDHTPQSDEEAIRLAREHFFFCPYVLETRDSLGQYADSLKKHKIWHFWWD</sequence>
<dbReference type="RefSeq" id="WP_210088358.1">
    <property type="nucleotide sequence ID" value="NZ_JAGGKG010000004.1"/>
</dbReference>
<evidence type="ECO:0000259" key="1">
    <source>
        <dbReference type="Pfam" id="PF14062"/>
    </source>
</evidence>
<dbReference type="EMBL" id="JAGGKG010000004">
    <property type="protein sequence ID" value="MBP1904693.1"/>
    <property type="molecule type" value="Genomic_DNA"/>
</dbReference>
<feature type="domain" description="DUF4253" evidence="1">
    <location>
        <begin position="153"/>
        <end position="255"/>
    </location>
</feature>
<proteinExistence type="predicted"/>
<evidence type="ECO:0000313" key="3">
    <source>
        <dbReference type="Proteomes" id="UP001519272"/>
    </source>
</evidence>
<comment type="caution">
    <text evidence="2">The sequence shown here is derived from an EMBL/GenBank/DDBJ whole genome shotgun (WGS) entry which is preliminary data.</text>
</comment>
<keyword evidence="3" id="KW-1185">Reference proteome</keyword>
<gene>
    <name evidence="2" type="ORF">J2Z32_001316</name>
</gene>
<accession>A0ABS4FQT3</accession>
<organism evidence="2 3">
    <name type="scientific">Paenibacillus turicensis</name>
    <dbReference type="NCBI Taxonomy" id="160487"/>
    <lineage>
        <taxon>Bacteria</taxon>
        <taxon>Bacillati</taxon>
        <taxon>Bacillota</taxon>
        <taxon>Bacilli</taxon>
        <taxon>Bacillales</taxon>
        <taxon>Paenibacillaceae</taxon>
        <taxon>Paenibacillus</taxon>
    </lineage>
</organism>
<dbReference type="InterPro" id="IPR025349">
    <property type="entry name" value="DUF4253"/>
</dbReference>
<dbReference type="Pfam" id="PF14062">
    <property type="entry name" value="DUF4253"/>
    <property type="match status" value="1"/>
</dbReference>
<reference evidence="2 3" key="1">
    <citation type="submission" date="2021-03" db="EMBL/GenBank/DDBJ databases">
        <title>Genomic Encyclopedia of Type Strains, Phase IV (KMG-IV): sequencing the most valuable type-strain genomes for metagenomic binning, comparative biology and taxonomic classification.</title>
        <authorList>
            <person name="Goeker M."/>
        </authorList>
    </citation>
    <scope>NUCLEOTIDE SEQUENCE [LARGE SCALE GENOMIC DNA]</scope>
    <source>
        <strain evidence="2 3">DSM 14349</strain>
    </source>
</reference>
<evidence type="ECO:0000313" key="2">
    <source>
        <dbReference type="EMBL" id="MBP1904693.1"/>
    </source>
</evidence>
<name>A0ABS4FQT3_9BACL</name>